<feature type="chain" id="PRO_5032399073" evidence="1">
    <location>
        <begin position="26"/>
        <end position="314"/>
    </location>
</feature>
<keyword evidence="1" id="KW-0732">Signal</keyword>
<reference evidence="2 3" key="1">
    <citation type="submission" date="2020-07" db="EMBL/GenBank/DDBJ databases">
        <authorList>
            <person name="Feng X."/>
        </authorList>
    </citation>
    <scope>NUCLEOTIDE SEQUENCE [LARGE SCALE GENOMIC DNA]</scope>
    <source>
        <strain evidence="2 3">JCM31066</strain>
    </source>
</reference>
<protein>
    <submittedName>
        <fullName evidence="2">Uncharacterized protein</fullName>
    </submittedName>
</protein>
<proteinExistence type="predicted"/>
<dbReference type="AlphaFoldDB" id="A0A842HIN1"/>
<evidence type="ECO:0000256" key="1">
    <source>
        <dbReference type="SAM" id="SignalP"/>
    </source>
</evidence>
<dbReference type="Proteomes" id="UP000546464">
    <property type="component" value="Unassembled WGS sequence"/>
</dbReference>
<name>A0A842HIN1_9BACT</name>
<evidence type="ECO:0000313" key="2">
    <source>
        <dbReference type="EMBL" id="MBC2596373.1"/>
    </source>
</evidence>
<organism evidence="2 3">
    <name type="scientific">Ruficoccus amylovorans</name>
    <dbReference type="NCBI Taxonomy" id="1804625"/>
    <lineage>
        <taxon>Bacteria</taxon>
        <taxon>Pseudomonadati</taxon>
        <taxon>Verrucomicrobiota</taxon>
        <taxon>Opitutia</taxon>
        <taxon>Puniceicoccales</taxon>
        <taxon>Cerasicoccaceae</taxon>
        <taxon>Ruficoccus</taxon>
    </lineage>
</organism>
<comment type="caution">
    <text evidence="2">The sequence shown here is derived from an EMBL/GenBank/DDBJ whole genome shotgun (WGS) entry which is preliminary data.</text>
</comment>
<accession>A0A842HIN1</accession>
<dbReference type="RefSeq" id="WP_185677282.1">
    <property type="nucleotide sequence ID" value="NZ_JACHVB010000064.1"/>
</dbReference>
<dbReference type="EMBL" id="JACHVB010000064">
    <property type="protein sequence ID" value="MBC2596373.1"/>
    <property type="molecule type" value="Genomic_DNA"/>
</dbReference>
<gene>
    <name evidence="2" type="ORF">H5P28_19060</name>
</gene>
<feature type="signal peptide" evidence="1">
    <location>
        <begin position="1"/>
        <end position="25"/>
    </location>
</feature>
<evidence type="ECO:0000313" key="3">
    <source>
        <dbReference type="Proteomes" id="UP000546464"/>
    </source>
</evidence>
<keyword evidence="3" id="KW-1185">Reference proteome</keyword>
<sequence length="314" mass="35214">MQLLPRTSFLGLLLLSALAALPLHGQDGQTAGEYAYTPTGTDWDEWDDVNTEAWSSFESFDMERWVGTWDDQSFGLNFSYESQTVIWGSQAAQQSIMPEFVWLGPLFGGEGYTSIKGIIPLDSRFSEQMFIYGGWKYHLTPDVDVDIGGNIVLATKQNYGPGVPTPWGSGWSDRGTVYIGLIANCLLHPSVYMEYDFMLDQKNLIFAIQQDWDLHEEFGLPEGLVLDFEARFGWLSANAWLGNGRTPGGQQWRNGYVYSENQLNLIYNFFEGFSTYVGVRYAWNNDGTGPTGINGIEMGPDSMVWFGAGVGYEF</sequence>